<keyword evidence="6" id="KW-0808">Transferase</keyword>
<dbReference type="InterPro" id="IPR039042">
    <property type="entry name" value="Alg13-like"/>
</dbReference>
<dbReference type="Pfam" id="PF04101">
    <property type="entry name" value="Glyco_tran_28_C"/>
    <property type="match status" value="1"/>
</dbReference>
<evidence type="ECO:0000256" key="7">
    <source>
        <dbReference type="ARBA" id="ARBA00022824"/>
    </source>
</evidence>
<dbReference type="GO" id="GO:0005783">
    <property type="term" value="C:endoplasmic reticulum"/>
    <property type="evidence" value="ECO:0007669"/>
    <property type="project" value="UniProtKB-SubCell"/>
</dbReference>
<dbReference type="WBParaSite" id="MCU_000522-RA">
    <property type="protein sequence ID" value="MCU_000522-RA"/>
    <property type="gene ID" value="MCU_000522"/>
</dbReference>
<organism evidence="9 10">
    <name type="scientific">Mesocestoides corti</name>
    <name type="common">Flatworm</name>
    <dbReference type="NCBI Taxonomy" id="53468"/>
    <lineage>
        <taxon>Eukaryota</taxon>
        <taxon>Metazoa</taxon>
        <taxon>Spiralia</taxon>
        <taxon>Lophotrochozoa</taxon>
        <taxon>Platyhelminthes</taxon>
        <taxon>Cestoda</taxon>
        <taxon>Eucestoda</taxon>
        <taxon>Cyclophyllidea</taxon>
        <taxon>Mesocestoididae</taxon>
        <taxon>Mesocestoides</taxon>
    </lineage>
</organism>
<gene>
    <name evidence="9" type="ORF">MCOS_LOCUS5503</name>
</gene>
<evidence type="ECO:0000259" key="8">
    <source>
        <dbReference type="Pfam" id="PF04101"/>
    </source>
</evidence>
<dbReference type="InterPro" id="IPR007235">
    <property type="entry name" value="Glyco_trans_28_C"/>
</dbReference>
<dbReference type="EC" id="2.4.1.141" evidence="3"/>
<keyword evidence="7" id="KW-0256">Endoplasmic reticulum</keyword>
<keyword evidence="5" id="KW-0328">Glycosyltransferase</keyword>
<evidence type="ECO:0000313" key="12">
    <source>
        <dbReference type="WBParaSite" id="MCU_000522-RB"/>
    </source>
</evidence>
<feature type="domain" description="Glycosyl transferase family 28 C-terminal" evidence="8">
    <location>
        <begin position="3"/>
        <end position="131"/>
    </location>
</feature>
<evidence type="ECO:0000313" key="9">
    <source>
        <dbReference type="EMBL" id="VDD79500.1"/>
    </source>
</evidence>
<dbReference type="OrthoDB" id="20273at2759"/>
<evidence type="ECO:0000256" key="2">
    <source>
        <dbReference type="ARBA" id="ARBA00006962"/>
    </source>
</evidence>
<dbReference type="Proteomes" id="UP000267029">
    <property type="component" value="Unassembled WGS sequence"/>
</dbReference>
<evidence type="ECO:0000256" key="4">
    <source>
        <dbReference type="ARBA" id="ARBA00017468"/>
    </source>
</evidence>
<protein>
    <recommendedName>
        <fullName evidence="4">UDP-N-acetylglucosamine transferase subunit ALG13</fullName>
        <ecNumber evidence="3">2.4.1.141</ecNumber>
    </recommendedName>
</protein>
<comment type="subcellular location">
    <subcellularLocation>
        <location evidence="1">Endoplasmic reticulum</location>
    </subcellularLocation>
</comment>
<evidence type="ECO:0000313" key="10">
    <source>
        <dbReference type="Proteomes" id="UP000267029"/>
    </source>
</evidence>
<dbReference type="EMBL" id="UXSR01005197">
    <property type="protein sequence ID" value="VDD79500.1"/>
    <property type="molecule type" value="Genomic_DNA"/>
</dbReference>
<evidence type="ECO:0000256" key="6">
    <source>
        <dbReference type="ARBA" id="ARBA00022679"/>
    </source>
</evidence>
<reference evidence="11 12" key="2">
    <citation type="submission" date="2019-11" db="UniProtKB">
        <authorList>
            <consortium name="WormBaseParasite"/>
        </authorList>
    </citation>
    <scope>IDENTIFICATION</scope>
</reference>
<sequence length="202" mass="22389">MAVFVTVGTTSFNDLIREVNQLSFHKAIARLGYRKIFIQYGRGTVDPLPTESPLEVVSFPFRTNLDSVFSESSLVISHGGAGTCMEALTPPGKRKLIIIINETLMHNHQEELALSLHEGKHAFVLRVKELHKFISTGKYNPPSQYQGETFWYEADPVTLLGPLTSPESVGLVPFHRGDASRLVNFLNDLLGFPHIGVCPSLT</sequence>
<dbReference type="GO" id="GO:0006488">
    <property type="term" value="P:dolichol-linked oligosaccharide biosynthetic process"/>
    <property type="evidence" value="ECO:0007669"/>
    <property type="project" value="InterPro"/>
</dbReference>
<dbReference type="PANTHER" id="PTHR12867">
    <property type="entry name" value="GLYCOSYL TRANSFERASE-RELATED"/>
    <property type="match status" value="1"/>
</dbReference>
<evidence type="ECO:0000256" key="1">
    <source>
        <dbReference type="ARBA" id="ARBA00004240"/>
    </source>
</evidence>
<proteinExistence type="inferred from homology"/>
<dbReference type="GO" id="GO:0004577">
    <property type="term" value="F:N-acetylglucosaminyldiphosphodolichol N-acetylglucosaminyltransferase activity"/>
    <property type="evidence" value="ECO:0007669"/>
    <property type="project" value="UniProtKB-EC"/>
</dbReference>
<evidence type="ECO:0000313" key="11">
    <source>
        <dbReference type="WBParaSite" id="MCU_000522-RA"/>
    </source>
</evidence>
<evidence type="ECO:0000256" key="5">
    <source>
        <dbReference type="ARBA" id="ARBA00022676"/>
    </source>
</evidence>
<dbReference type="WBParaSite" id="MCU_000522-RB">
    <property type="protein sequence ID" value="MCU_000522-RB"/>
    <property type="gene ID" value="MCU_000522"/>
</dbReference>
<keyword evidence="10" id="KW-1185">Reference proteome</keyword>
<dbReference type="SUPFAM" id="SSF53756">
    <property type="entry name" value="UDP-Glycosyltransferase/glycogen phosphorylase"/>
    <property type="match status" value="1"/>
</dbReference>
<dbReference type="STRING" id="53468.A0A0R3UEP8"/>
<accession>A0A0R3UEP8</accession>
<reference evidence="9 10" key="1">
    <citation type="submission" date="2018-10" db="EMBL/GenBank/DDBJ databases">
        <authorList>
            <consortium name="Pathogen Informatics"/>
        </authorList>
    </citation>
    <scope>NUCLEOTIDE SEQUENCE [LARGE SCALE GENOMIC DNA]</scope>
</reference>
<dbReference type="PANTHER" id="PTHR12867:SF6">
    <property type="entry name" value="N-ACETYLGLUCOSAMINYLDIPHOSPHODOLICHOL N-ACETYLGLUCOSAMINYLTRANSFERASE"/>
    <property type="match status" value="1"/>
</dbReference>
<dbReference type="Gene3D" id="3.40.50.2000">
    <property type="entry name" value="Glycogen Phosphorylase B"/>
    <property type="match status" value="1"/>
</dbReference>
<dbReference type="AlphaFoldDB" id="A0A0R3UEP8"/>
<comment type="similarity">
    <text evidence="2">Belongs to the glycosyltransferase 28 family.</text>
</comment>
<evidence type="ECO:0000256" key="3">
    <source>
        <dbReference type="ARBA" id="ARBA00012614"/>
    </source>
</evidence>
<name>A0A0R3UEP8_MESCO</name>